<comment type="caution">
    <text evidence="1">The sequence shown here is derived from an EMBL/GenBank/DDBJ whole genome shotgun (WGS) entry which is preliminary data.</text>
</comment>
<proteinExistence type="predicted"/>
<keyword evidence="2" id="KW-1185">Reference proteome</keyword>
<evidence type="ECO:0000313" key="2">
    <source>
        <dbReference type="Proteomes" id="UP001178507"/>
    </source>
</evidence>
<dbReference type="EMBL" id="CAUJNA010003660">
    <property type="protein sequence ID" value="CAJ1407166.1"/>
    <property type="molecule type" value="Genomic_DNA"/>
</dbReference>
<dbReference type="AlphaFoldDB" id="A0AA36NK05"/>
<reference evidence="1" key="1">
    <citation type="submission" date="2023-08" db="EMBL/GenBank/DDBJ databases">
        <authorList>
            <person name="Chen Y."/>
            <person name="Shah S."/>
            <person name="Dougan E. K."/>
            <person name="Thang M."/>
            <person name="Chan C."/>
        </authorList>
    </citation>
    <scope>NUCLEOTIDE SEQUENCE</scope>
</reference>
<gene>
    <name evidence="1" type="ORF">EVOR1521_LOCUS28936</name>
</gene>
<accession>A0AA36NK05</accession>
<organism evidence="1 2">
    <name type="scientific">Effrenium voratum</name>
    <dbReference type="NCBI Taxonomy" id="2562239"/>
    <lineage>
        <taxon>Eukaryota</taxon>
        <taxon>Sar</taxon>
        <taxon>Alveolata</taxon>
        <taxon>Dinophyceae</taxon>
        <taxon>Suessiales</taxon>
        <taxon>Symbiodiniaceae</taxon>
        <taxon>Effrenium</taxon>
    </lineage>
</organism>
<feature type="non-terminal residue" evidence="1">
    <location>
        <position position="73"/>
    </location>
</feature>
<sequence length="73" mass="8243">MDGDLIEMQIYDEGDARYIKMMTEAMGKAVVSESEDEGEGELLDLLAAMEWEAYLQSPVGFYEDVSILELFNP</sequence>
<name>A0AA36NK05_9DINO</name>
<dbReference type="Proteomes" id="UP001178507">
    <property type="component" value="Unassembled WGS sequence"/>
</dbReference>
<evidence type="ECO:0000313" key="1">
    <source>
        <dbReference type="EMBL" id="CAJ1407166.1"/>
    </source>
</evidence>
<protein>
    <submittedName>
        <fullName evidence="1">Uncharacterized protein</fullName>
    </submittedName>
</protein>